<evidence type="ECO:0000256" key="1">
    <source>
        <dbReference type="ARBA" id="ARBA00005474"/>
    </source>
</evidence>
<evidence type="ECO:0000313" key="4">
    <source>
        <dbReference type="Proteomes" id="UP000006882"/>
    </source>
</evidence>
<sequence>MTGCIFAPYFMHEEAVTDFSSICNVFGANKMSKILSQLPMSERSVTSWTMAVEAHARDIDPIYGCISYILHLQQQVRNIQAQLDEAHVQLARAVAPVANPNQDLENSNEQSEVANPTEQAAVAKPTEFESLPQFSLTHTNNGDQRCLSPIVFFLVVILDQPSGQTFQIRKTLHVWTA</sequence>
<proteinExistence type="inferred from homology"/>
<name>A0A251PT51_PRUPE</name>
<evidence type="ECO:0000259" key="2">
    <source>
        <dbReference type="PROSITE" id="PS50891"/>
    </source>
</evidence>
<dbReference type="PROSITE" id="PS50891">
    <property type="entry name" value="LOB"/>
    <property type="match status" value="1"/>
</dbReference>
<accession>A0A251PT51</accession>
<dbReference type="STRING" id="3760.A0A251PT51"/>
<dbReference type="AlphaFoldDB" id="A0A251PT51"/>
<dbReference type="GO" id="GO:0009755">
    <property type="term" value="P:hormone-mediated signaling pathway"/>
    <property type="evidence" value="ECO:0000318"/>
    <property type="project" value="GO_Central"/>
</dbReference>
<dbReference type="InterPro" id="IPR004883">
    <property type="entry name" value="LOB"/>
</dbReference>
<dbReference type="PANTHER" id="PTHR31529:SF23">
    <property type="entry name" value="LOB DOMAIN-CONTAINING PROTEIN 16"/>
    <property type="match status" value="1"/>
</dbReference>
<organism evidence="3 4">
    <name type="scientific">Prunus persica</name>
    <name type="common">Peach</name>
    <name type="synonym">Amygdalus persica</name>
    <dbReference type="NCBI Taxonomy" id="3760"/>
    <lineage>
        <taxon>Eukaryota</taxon>
        <taxon>Viridiplantae</taxon>
        <taxon>Streptophyta</taxon>
        <taxon>Embryophyta</taxon>
        <taxon>Tracheophyta</taxon>
        <taxon>Spermatophyta</taxon>
        <taxon>Magnoliopsida</taxon>
        <taxon>eudicotyledons</taxon>
        <taxon>Gunneridae</taxon>
        <taxon>Pentapetalae</taxon>
        <taxon>rosids</taxon>
        <taxon>fabids</taxon>
        <taxon>Rosales</taxon>
        <taxon>Rosaceae</taxon>
        <taxon>Amygdaloideae</taxon>
        <taxon>Amygdaleae</taxon>
        <taxon>Prunus</taxon>
    </lineage>
</organism>
<protein>
    <recommendedName>
        <fullName evidence="2">LOB domain-containing protein</fullName>
    </recommendedName>
</protein>
<evidence type="ECO:0000313" key="3">
    <source>
        <dbReference type="EMBL" id="ONI14260.1"/>
    </source>
</evidence>
<keyword evidence="4" id="KW-1185">Reference proteome</keyword>
<dbReference type="Proteomes" id="UP000006882">
    <property type="component" value="Chromosome G4"/>
</dbReference>
<gene>
    <name evidence="3" type="ORF">PRUPE_4G271500</name>
</gene>
<reference evidence="3 4" key="1">
    <citation type="journal article" date="2013" name="Nat. Genet.">
        <title>The high-quality draft genome of peach (Prunus persica) identifies unique patterns of genetic diversity, domestication and genome evolution.</title>
        <authorList>
            <consortium name="International Peach Genome Initiative"/>
            <person name="Verde I."/>
            <person name="Abbott A.G."/>
            <person name="Scalabrin S."/>
            <person name="Jung S."/>
            <person name="Shu S."/>
            <person name="Marroni F."/>
            <person name="Zhebentyayeva T."/>
            <person name="Dettori M.T."/>
            <person name="Grimwood J."/>
            <person name="Cattonaro F."/>
            <person name="Zuccolo A."/>
            <person name="Rossini L."/>
            <person name="Jenkins J."/>
            <person name="Vendramin E."/>
            <person name="Meisel L.A."/>
            <person name="Decroocq V."/>
            <person name="Sosinski B."/>
            <person name="Prochnik S."/>
            <person name="Mitros T."/>
            <person name="Policriti A."/>
            <person name="Cipriani G."/>
            <person name="Dondini L."/>
            <person name="Ficklin S."/>
            <person name="Goodstein D.M."/>
            <person name="Xuan P."/>
            <person name="Del Fabbro C."/>
            <person name="Aramini V."/>
            <person name="Copetti D."/>
            <person name="Gonzalez S."/>
            <person name="Horner D.S."/>
            <person name="Falchi R."/>
            <person name="Lucas S."/>
            <person name="Mica E."/>
            <person name="Maldonado J."/>
            <person name="Lazzari B."/>
            <person name="Bielenberg D."/>
            <person name="Pirona R."/>
            <person name="Miculan M."/>
            <person name="Barakat A."/>
            <person name="Testolin R."/>
            <person name="Stella A."/>
            <person name="Tartarini S."/>
            <person name="Tonutti P."/>
            <person name="Arus P."/>
            <person name="Orellana A."/>
            <person name="Wells C."/>
            <person name="Main D."/>
            <person name="Vizzotto G."/>
            <person name="Silva H."/>
            <person name="Salamini F."/>
            <person name="Schmutz J."/>
            <person name="Morgante M."/>
            <person name="Rokhsar D.S."/>
        </authorList>
    </citation>
    <scope>NUCLEOTIDE SEQUENCE [LARGE SCALE GENOMIC DNA]</scope>
    <source>
        <strain evidence="4">cv. Nemared</strain>
    </source>
</reference>
<dbReference type="SMR" id="A0A251PT51"/>
<feature type="domain" description="LOB" evidence="2">
    <location>
        <begin position="1"/>
        <end position="90"/>
    </location>
</feature>
<dbReference type="Gramene" id="ONI14260">
    <property type="protein sequence ID" value="ONI14260"/>
    <property type="gene ID" value="PRUPE_4G271500"/>
</dbReference>
<dbReference type="Pfam" id="PF03195">
    <property type="entry name" value="LOB"/>
    <property type="match status" value="1"/>
</dbReference>
<dbReference type="GO" id="GO:0045893">
    <property type="term" value="P:positive regulation of DNA-templated transcription"/>
    <property type="evidence" value="ECO:0000318"/>
    <property type="project" value="GO_Central"/>
</dbReference>
<dbReference type="EMBL" id="CM007654">
    <property type="protein sequence ID" value="ONI14260.1"/>
    <property type="molecule type" value="Genomic_DNA"/>
</dbReference>
<dbReference type="GO" id="GO:0005634">
    <property type="term" value="C:nucleus"/>
    <property type="evidence" value="ECO:0000318"/>
    <property type="project" value="GO_Central"/>
</dbReference>
<comment type="similarity">
    <text evidence="1">Belongs to the LOB domain-containing protein family.</text>
</comment>
<dbReference type="PANTHER" id="PTHR31529">
    <property type="entry name" value="LOB DOMAIN CONTAINING PROTEIN"/>
    <property type="match status" value="1"/>
</dbReference>